<gene>
    <name evidence="9" type="ORF">III_04885</name>
</gene>
<dbReference type="Proteomes" id="UP000006976">
    <property type="component" value="Unassembled WGS sequence"/>
</dbReference>
<evidence type="ECO:0000313" key="9">
    <source>
        <dbReference type="EMBL" id="EJR33329.1"/>
    </source>
</evidence>
<evidence type="ECO:0000256" key="2">
    <source>
        <dbReference type="ARBA" id="ARBA00022512"/>
    </source>
</evidence>
<proteinExistence type="predicted"/>
<dbReference type="RefSeq" id="WP_002124995.1">
    <property type="nucleotide sequence ID" value="NZ_JH792011.1"/>
</dbReference>
<dbReference type="EMBL" id="AHEV01000034">
    <property type="protein sequence ID" value="EJR33329.1"/>
    <property type="molecule type" value="Genomic_DNA"/>
</dbReference>
<evidence type="ECO:0000313" key="10">
    <source>
        <dbReference type="Proteomes" id="UP000006976"/>
    </source>
</evidence>
<keyword evidence="4" id="KW-0732">Signal</keyword>
<sequence>GSQGGNRVKGDSSSQGGNGSQGGNRVKGDSGSQSGNAKDNATKQGNKLPNTATHYPASILIGLSTFLIGVLLFIRRKNAK</sequence>
<protein>
    <submittedName>
        <fullName evidence="9">LPXTG-domain-containing protein cell wall anchor domain</fullName>
    </submittedName>
</protein>
<dbReference type="NCBIfam" id="TIGR01167">
    <property type="entry name" value="LPXTG_anchor"/>
    <property type="match status" value="1"/>
</dbReference>
<feature type="transmembrane region" description="Helical" evidence="7">
    <location>
        <begin position="55"/>
        <end position="74"/>
    </location>
</feature>
<comment type="caution">
    <text evidence="9">The sequence shown here is derived from an EMBL/GenBank/DDBJ whole genome shotgun (WGS) entry which is preliminary data.</text>
</comment>
<keyword evidence="7" id="KW-1133">Transmembrane helix</keyword>
<accession>A0ABC9QX24</accession>
<evidence type="ECO:0000256" key="4">
    <source>
        <dbReference type="ARBA" id="ARBA00022729"/>
    </source>
</evidence>
<keyword evidence="7" id="KW-0812">Transmembrane</keyword>
<feature type="non-terminal residue" evidence="9">
    <location>
        <position position="1"/>
    </location>
</feature>
<feature type="region of interest" description="Disordered" evidence="6">
    <location>
        <begin position="1"/>
        <end position="52"/>
    </location>
</feature>
<dbReference type="Pfam" id="PF00746">
    <property type="entry name" value="Gram_pos_anchor"/>
    <property type="match status" value="1"/>
</dbReference>
<comment type="subcellular location">
    <subcellularLocation>
        <location evidence="1">Secreted</location>
        <location evidence="1">Cell wall</location>
        <topology evidence="1">Peptidoglycan-anchor</topology>
    </subcellularLocation>
</comment>
<evidence type="ECO:0000256" key="6">
    <source>
        <dbReference type="SAM" id="MobiDB-lite"/>
    </source>
</evidence>
<feature type="compositionally biased region" description="Polar residues" evidence="6">
    <location>
        <begin position="30"/>
        <end position="52"/>
    </location>
</feature>
<evidence type="ECO:0000259" key="8">
    <source>
        <dbReference type="Pfam" id="PF00746"/>
    </source>
</evidence>
<keyword evidence="7" id="KW-0472">Membrane</keyword>
<keyword evidence="3" id="KW-0964">Secreted</keyword>
<dbReference type="AlphaFoldDB" id="A0ABC9QX24"/>
<keyword evidence="2" id="KW-0134">Cell wall</keyword>
<evidence type="ECO:0000256" key="1">
    <source>
        <dbReference type="ARBA" id="ARBA00004168"/>
    </source>
</evidence>
<name>A0ABC9QX24_BACMY</name>
<evidence type="ECO:0000256" key="7">
    <source>
        <dbReference type="SAM" id="Phobius"/>
    </source>
</evidence>
<reference evidence="9 10" key="1">
    <citation type="submission" date="2012-04" db="EMBL/GenBank/DDBJ databases">
        <title>The Genome Sequence of Bacillus cereus VD078.</title>
        <authorList>
            <consortium name="The Broad Institute Genome Sequencing Platform"/>
            <consortium name="The Broad Institute Genome Sequencing Center for Infectious Disease"/>
            <person name="Feldgarden M."/>
            <person name="Van der Auwera G.A."/>
            <person name="Mahillon J."/>
            <person name="Duprez V."/>
            <person name="Timmery S."/>
            <person name="Mattelet C."/>
            <person name="Dierick K."/>
            <person name="Sun M."/>
            <person name="Yu Z."/>
            <person name="Zhu L."/>
            <person name="Hu X."/>
            <person name="Shank E.B."/>
            <person name="Swiecicka I."/>
            <person name="Hansen B.M."/>
            <person name="Andrup L."/>
            <person name="Young S.K."/>
            <person name="Zeng Q."/>
            <person name="Gargeya S."/>
            <person name="Fitzgerald M."/>
            <person name="Haas B."/>
            <person name="Abouelleil A."/>
            <person name="Alvarado L."/>
            <person name="Arachchi H.M."/>
            <person name="Berlin A."/>
            <person name="Chapman S.B."/>
            <person name="Goldberg J."/>
            <person name="Griggs A."/>
            <person name="Gujja S."/>
            <person name="Hansen M."/>
            <person name="Howarth C."/>
            <person name="Imamovic A."/>
            <person name="Larimer J."/>
            <person name="McCowen C."/>
            <person name="Montmayeur A."/>
            <person name="Murphy C."/>
            <person name="Neiman D."/>
            <person name="Pearson M."/>
            <person name="Priest M."/>
            <person name="Roberts A."/>
            <person name="Saif S."/>
            <person name="Shea T."/>
            <person name="Sisk P."/>
            <person name="Sykes S."/>
            <person name="Wortman J."/>
            <person name="Nusbaum C."/>
            <person name="Birren B."/>
        </authorList>
    </citation>
    <scope>NUCLEOTIDE SEQUENCE [LARGE SCALE GENOMIC DNA]</scope>
    <source>
        <strain evidence="9 10">VD078</strain>
    </source>
</reference>
<keyword evidence="5" id="KW-0572">Peptidoglycan-anchor</keyword>
<dbReference type="InterPro" id="IPR019931">
    <property type="entry name" value="LPXTG_anchor"/>
</dbReference>
<evidence type="ECO:0000256" key="3">
    <source>
        <dbReference type="ARBA" id="ARBA00022525"/>
    </source>
</evidence>
<organism evidence="9 10">
    <name type="scientific">Bacillus mycoides</name>
    <dbReference type="NCBI Taxonomy" id="1405"/>
    <lineage>
        <taxon>Bacteria</taxon>
        <taxon>Bacillati</taxon>
        <taxon>Bacillota</taxon>
        <taxon>Bacilli</taxon>
        <taxon>Bacillales</taxon>
        <taxon>Bacillaceae</taxon>
        <taxon>Bacillus</taxon>
        <taxon>Bacillus cereus group</taxon>
    </lineage>
</organism>
<feature type="domain" description="Gram-positive cocci surface proteins LPxTG" evidence="8">
    <location>
        <begin position="42"/>
        <end position="78"/>
    </location>
</feature>
<evidence type="ECO:0000256" key="5">
    <source>
        <dbReference type="ARBA" id="ARBA00023088"/>
    </source>
</evidence>